<keyword evidence="6 11" id="KW-0067">ATP-binding</keyword>
<dbReference type="NCBIfam" id="TIGR00133">
    <property type="entry name" value="gatB"/>
    <property type="match status" value="1"/>
</dbReference>
<dbReference type="SMART" id="SM00845">
    <property type="entry name" value="GatB_Yqey"/>
    <property type="match status" value="1"/>
</dbReference>
<dbReference type="AlphaFoldDB" id="A0ABD6CC78"/>
<reference evidence="13 14" key="1">
    <citation type="journal article" date="2019" name="Int. J. Syst. Evol. Microbiol.">
        <title>The Global Catalogue of Microorganisms (GCM) 10K type strain sequencing project: providing services to taxonomists for standard genome sequencing and annotation.</title>
        <authorList>
            <consortium name="The Broad Institute Genomics Platform"/>
            <consortium name="The Broad Institute Genome Sequencing Center for Infectious Disease"/>
            <person name="Wu L."/>
            <person name="Ma J."/>
        </authorList>
    </citation>
    <scope>NUCLEOTIDE SEQUENCE [LARGE SCALE GENOMIC DNA]</scope>
    <source>
        <strain evidence="13 14">CGMCC 1.12125</strain>
    </source>
</reference>
<accession>A0ABD6CC78</accession>
<dbReference type="SUPFAM" id="SSF55931">
    <property type="entry name" value="Glutamine synthetase/guanido kinase"/>
    <property type="match status" value="1"/>
</dbReference>
<dbReference type="FunFam" id="1.10.10.410:FF:000001">
    <property type="entry name" value="Aspartyl/glutamyl-tRNA(Asn/Gln) amidotransferase subunit B"/>
    <property type="match status" value="1"/>
</dbReference>
<comment type="catalytic activity">
    <reaction evidence="10 11">
        <text>L-glutamyl-tRNA(Gln) + L-glutamine + ATP + H2O = L-glutaminyl-tRNA(Gln) + L-glutamate + ADP + phosphate + H(+)</text>
        <dbReference type="Rhea" id="RHEA:17521"/>
        <dbReference type="Rhea" id="RHEA-COMP:9681"/>
        <dbReference type="Rhea" id="RHEA-COMP:9684"/>
        <dbReference type="ChEBI" id="CHEBI:15377"/>
        <dbReference type="ChEBI" id="CHEBI:15378"/>
        <dbReference type="ChEBI" id="CHEBI:29985"/>
        <dbReference type="ChEBI" id="CHEBI:30616"/>
        <dbReference type="ChEBI" id="CHEBI:43474"/>
        <dbReference type="ChEBI" id="CHEBI:58359"/>
        <dbReference type="ChEBI" id="CHEBI:78520"/>
        <dbReference type="ChEBI" id="CHEBI:78521"/>
        <dbReference type="ChEBI" id="CHEBI:456216"/>
    </reaction>
</comment>
<evidence type="ECO:0000256" key="10">
    <source>
        <dbReference type="ARBA" id="ARBA00047913"/>
    </source>
</evidence>
<dbReference type="HAMAP" id="MF_00121">
    <property type="entry name" value="GatB"/>
    <property type="match status" value="1"/>
</dbReference>
<comment type="similarity">
    <text evidence="1 11">Belongs to the GatB/GatE family. GatB subfamily.</text>
</comment>
<dbReference type="Proteomes" id="UP001597119">
    <property type="component" value="Unassembled WGS sequence"/>
</dbReference>
<evidence type="ECO:0000256" key="1">
    <source>
        <dbReference type="ARBA" id="ARBA00005306"/>
    </source>
</evidence>
<dbReference type="InterPro" id="IPR017959">
    <property type="entry name" value="Asn/Gln-tRNA_amidoTrfase_suB/E"/>
</dbReference>
<comment type="catalytic activity">
    <reaction evidence="9 11">
        <text>L-aspartyl-tRNA(Asn) + L-glutamine + ATP + H2O = L-asparaginyl-tRNA(Asn) + L-glutamate + ADP + phosphate + 2 H(+)</text>
        <dbReference type="Rhea" id="RHEA:14513"/>
        <dbReference type="Rhea" id="RHEA-COMP:9674"/>
        <dbReference type="Rhea" id="RHEA-COMP:9677"/>
        <dbReference type="ChEBI" id="CHEBI:15377"/>
        <dbReference type="ChEBI" id="CHEBI:15378"/>
        <dbReference type="ChEBI" id="CHEBI:29985"/>
        <dbReference type="ChEBI" id="CHEBI:30616"/>
        <dbReference type="ChEBI" id="CHEBI:43474"/>
        <dbReference type="ChEBI" id="CHEBI:58359"/>
        <dbReference type="ChEBI" id="CHEBI:78515"/>
        <dbReference type="ChEBI" id="CHEBI:78516"/>
        <dbReference type="ChEBI" id="CHEBI:456216"/>
    </reaction>
</comment>
<keyword evidence="14" id="KW-1185">Reference proteome</keyword>
<evidence type="ECO:0000256" key="4">
    <source>
        <dbReference type="ARBA" id="ARBA00022598"/>
    </source>
</evidence>
<dbReference type="RefSeq" id="WP_247375966.1">
    <property type="nucleotide sequence ID" value="NZ_JALLGV010000001.1"/>
</dbReference>
<feature type="domain" description="Asn/Gln amidotransferase" evidence="12">
    <location>
        <begin position="356"/>
        <end position="502"/>
    </location>
</feature>
<evidence type="ECO:0000313" key="14">
    <source>
        <dbReference type="Proteomes" id="UP001597119"/>
    </source>
</evidence>
<evidence type="ECO:0000256" key="11">
    <source>
        <dbReference type="HAMAP-Rule" id="MF_00121"/>
    </source>
</evidence>
<comment type="subunit">
    <text evidence="2 11">Heterotrimer of A, B and C subunits.</text>
</comment>
<evidence type="ECO:0000256" key="7">
    <source>
        <dbReference type="ARBA" id="ARBA00022917"/>
    </source>
</evidence>
<evidence type="ECO:0000256" key="3">
    <source>
        <dbReference type="ARBA" id="ARBA00016923"/>
    </source>
</evidence>
<keyword evidence="5 11" id="KW-0547">Nucleotide-binding</keyword>
<dbReference type="InterPro" id="IPR006075">
    <property type="entry name" value="Asn/Gln-tRNA_Trfase_suB/E_cat"/>
</dbReference>
<comment type="function">
    <text evidence="8 11">Allows the formation of correctly charged Asn-tRNA(Asn) or Gln-tRNA(Gln) through the transamidation of misacylated Asp-tRNA(Asn) or Glu-tRNA(Gln) in organisms which lack either or both of asparaginyl-tRNA or glutaminyl-tRNA synthetases. The reaction takes place in the presence of glutamine and ATP through an activated phospho-Asp-tRNA(Asn) or phospho-Glu-tRNA(Gln).</text>
</comment>
<dbReference type="InterPro" id="IPR003789">
    <property type="entry name" value="Asn/Gln_tRNA_amidoTrase-B-like"/>
</dbReference>
<keyword evidence="7 11" id="KW-0648">Protein biosynthesis</keyword>
<dbReference type="Gene3D" id="1.10.150.380">
    <property type="entry name" value="GatB domain, N-terminal subdomain"/>
    <property type="match status" value="1"/>
</dbReference>
<dbReference type="EC" id="6.3.5.-" evidence="11"/>
<dbReference type="InterPro" id="IPR018027">
    <property type="entry name" value="Asn/Gln_amidotransferase"/>
</dbReference>
<dbReference type="NCBIfam" id="NF004014">
    <property type="entry name" value="PRK05477.1-4"/>
    <property type="match status" value="1"/>
</dbReference>
<evidence type="ECO:0000256" key="2">
    <source>
        <dbReference type="ARBA" id="ARBA00011123"/>
    </source>
</evidence>
<dbReference type="InterPro" id="IPR042114">
    <property type="entry name" value="GatB_C_1"/>
</dbReference>
<dbReference type="FunFam" id="1.10.150.380:FF:000001">
    <property type="entry name" value="Aspartyl/glutamyl-tRNA(Asn/Gln) amidotransferase subunit B"/>
    <property type="match status" value="1"/>
</dbReference>
<dbReference type="EMBL" id="JBHUDJ010000003">
    <property type="protein sequence ID" value="MFD1586812.1"/>
    <property type="molecule type" value="Genomic_DNA"/>
</dbReference>
<dbReference type="InterPro" id="IPR017958">
    <property type="entry name" value="Gln-tRNA_amidoTrfase_suB_CS"/>
</dbReference>
<dbReference type="NCBIfam" id="NF004012">
    <property type="entry name" value="PRK05477.1-2"/>
    <property type="match status" value="1"/>
</dbReference>
<dbReference type="GO" id="GO:0006412">
    <property type="term" value="P:translation"/>
    <property type="evidence" value="ECO:0007669"/>
    <property type="project" value="UniProtKB-UniRule"/>
</dbReference>
<evidence type="ECO:0000256" key="6">
    <source>
        <dbReference type="ARBA" id="ARBA00022840"/>
    </source>
</evidence>
<dbReference type="InterPro" id="IPR023168">
    <property type="entry name" value="GatB_Yqey_C_2"/>
</dbReference>
<dbReference type="SUPFAM" id="SSF89095">
    <property type="entry name" value="GatB/YqeY motif"/>
    <property type="match status" value="1"/>
</dbReference>
<keyword evidence="4 11" id="KW-0436">Ligase</keyword>
<organism evidence="13 14">
    <name type="scientific">Halorientalis brevis</name>
    <dbReference type="NCBI Taxonomy" id="1126241"/>
    <lineage>
        <taxon>Archaea</taxon>
        <taxon>Methanobacteriati</taxon>
        <taxon>Methanobacteriota</taxon>
        <taxon>Stenosarchaea group</taxon>
        <taxon>Halobacteria</taxon>
        <taxon>Halobacteriales</taxon>
        <taxon>Haloarculaceae</taxon>
        <taxon>Halorientalis</taxon>
    </lineage>
</organism>
<gene>
    <name evidence="11 13" type="primary">gatB</name>
    <name evidence="13" type="ORF">ACFR9U_07445</name>
</gene>
<dbReference type="Pfam" id="PF02934">
    <property type="entry name" value="GatB_N"/>
    <property type="match status" value="1"/>
</dbReference>
<evidence type="ECO:0000313" key="13">
    <source>
        <dbReference type="EMBL" id="MFD1586812.1"/>
    </source>
</evidence>
<dbReference type="PANTHER" id="PTHR11659">
    <property type="entry name" value="GLUTAMYL-TRNA GLN AMIDOTRANSFERASE SUBUNIT B MITOCHONDRIAL AND PROKARYOTIC PET112-RELATED"/>
    <property type="match status" value="1"/>
</dbReference>
<evidence type="ECO:0000259" key="12">
    <source>
        <dbReference type="SMART" id="SM00845"/>
    </source>
</evidence>
<proteinExistence type="inferred from homology"/>
<evidence type="ECO:0000256" key="8">
    <source>
        <dbReference type="ARBA" id="ARBA00024799"/>
    </source>
</evidence>
<dbReference type="GO" id="GO:0050567">
    <property type="term" value="F:glutaminyl-tRNA synthase (glutamine-hydrolyzing) activity"/>
    <property type="evidence" value="ECO:0007669"/>
    <property type="project" value="UniProtKB-UniRule"/>
</dbReference>
<comment type="caution">
    <text evidence="13">The sequence shown here is derived from an EMBL/GenBank/DDBJ whole genome shotgun (WGS) entry which is preliminary data.</text>
</comment>
<dbReference type="Pfam" id="PF02637">
    <property type="entry name" value="GatB_Yqey"/>
    <property type="match status" value="1"/>
</dbReference>
<evidence type="ECO:0000256" key="5">
    <source>
        <dbReference type="ARBA" id="ARBA00022741"/>
    </source>
</evidence>
<protein>
    <recommendedName>
        <fullName evidence="3 11">Aspartyl/glutamyl-tRNA(Asn/Gln) amidotransferase subunit B</fullName>
        <shortName evidence="11">Asp/Glu-ADT subunit B</shortName>
        <ecNumber evidence="11">6.3.5.-</ecNumber>
    </recommendedName>
</protein>
<dbReference type="InterPro" id="IPR004413">
    <property type="entry name" value="GatB"/>
</dbReference>
<name>A0ABD6CC78_9EURY</name>
<dbReference type="PROSITE" id="PS01234">
    <property type="entry name" value="GATB"/>
    <property type="match status" value="1"/>
</dbReference>
<dbReference type="GO" id="GO:0005524">
    <property type="term" value="F:ATP binding"/>
    <property type="evidence" value="ECO:0007669"/>
    <property type="project" value="UniProtKB-KW"/>
</dbReference>
<dbReference type="InterPro" id="IPR014746">
    <property type="entry name" value="Gln_synth/guanido_kin_cat_dom"/>
</dbReference>
<dbReference type="PANTHER" id="PTHR11659:SF0">
    <property type="entry name" value="GLUTAMYL-TRNA(GLN) AMIDOTRANSFERASE SUBUNIT B, MITOCHONDRIAL"/>
    <property type="match status" value="1"/>
</dbReference>
<dbReference type="Gene3D" id="1.10.10.410">
    <property type="match status" value="1"/>
</dbReference>
<evidence type="ECO:0000256" key="9">
    <source>
        <dbReference type="ARBA" id="ARBA00047380"/>
    </source>
</evidence>
<sequence length="504" mass="55844">MTAQAAETGDLVAVIGLEVHVQLETATKIFCGCSTEQAAEPNTHTCPVCLGLPGALPVLNEGAVEAAVKVGKAIDAEIPEETTFHRKNYYYPDLPKNFQITQYDAPICQDGTLEFAVAGDRRQVTIRRAHLEEDPGSIRHVREGTEDIETRTCSIERADYTLVDYNRAGTPLMEIVTEPDFRDPSEVRAFLEKLEEVLEYLGIFDPTRDGSLRIDANLSMVPAEEVADDGSIDDAVLEDANRTEVKNISSHKGAEKALAFEKSRQKKLIESGRAVEQETRHFNETHGNTVSMRSKEEEKDYRYFREADLPALQVSDWKETIPIPELPDARRERFREEYGLSEEAASKLTSTKQVADFFEDVAGEYDPDLAATWVADNLLGELNYRDMEITAIADRLDEVMRLVELVATDEITAKNARETVLRSMLDDGADPDTIVDQEGLGKTDEDEVAAAVTEAIEENPDAVEDYYDGEGGAINFLVGQVMQKTGGSADPGDVNQLLRAELDD</sequence>